<dbReference type="InterPro" id="IPR013083">
    <property type="entry name" value="Znf_RING/FYVE/PHD"/>
</dbReference>
<dbReference type="SUPFAM" id="SSF57850">
    <property type="entry name" value="RING/U-box"/>
    <property type="match status" value="1"/>
</dbReference>
<feature type="domain" description="RING-type" evidence="6">
    <location>
        <begin position="14"/>
        <end position="53"/>
    </location>
</feature>
<dbReference type="Gene3D" id="3.30.160.60">
    <property type="entry name" value="Classic Zinc Finger"/>
    <property type="match status" value="1"/>
</dbReference>
<feature type="domain" description="B box-type" evidence="7">
    <location>
        <begin position="86"/>
        <end position="126"/>
    </location>
</feature>
<feature type="coiled-coil region" evidence="5">
    <location>
        <begin position="199"/>
        <end position="233"/>
    </location>
</feature>
<comment type="caution">
    <text evidence="8">The sequence shown here is derived from an EMBL/GenBank/DDBJ whole genome shotgun (WGS) entry which is preliminary data.</text>
</comment>
<dbReference type="GO" id="GO:0008270">
    <property type="term" value="F:zinc ion binding"/>
    <property type="evidence" value="ECO:0007669"/>
    <property type="project" value="UniProtKB-KW"/>
</dbReference>
<dbReference type="Pfam" id="PF13923">
    <property type="entry name" value="zf-C3HC4_2"/>
    <property type="match status" value="1"/>
</dbReference>
<name>A0A9D3QDF7_MEGAT</name>
<keyword evidence="1" id="KW-0479">Metal-binding</keyword>
<dbReference type="PROSITE" id="PS50119">
    <property type="entry name" value="ZF_BBOX"/>
    <property type="match status" value="1"/>
</dbReference>
<evidence type="ECO:0000256" key="1">
    <source>
        <dbReference type="ARBA" id="ARBA00022723"/>
    </source>
</evidence>
<dbReference type="PANTHER" id="PTHR24103">
    <property type="entry name" value="E3 UBIQUITIN-PROTEIN LIGASE TRIM"/>
    <property type="match status" value="1"/>
</dbReference>
<evidence type="ECO:0000313" key="8">
    <source>
        <dbReference type="EMBL" id="KAG7488456.1"/>
    </source>
</evidence>
<dbReference type="InterPro" id="IPR000315">
    <property type="entry name" value="Znf_B-box"/>
</dbReference>
<proteinExistence type="predicted"/>
<dbReference type="OrthoDB" id="6105938at2759"/>
<evidence type="ECO:0000256" key="4">
    <source>
        <dbReference type="PROSITE-ProRule" id="PRU00024"/>
    </source>
</evidence>
<dbReference type="PROSITE" id="PS00518">
    <property type="entry name" value="ZF_RING_1"/>
    <property type="match status" value="1"/>
</dbReference>
<evidence type="ECO:0000259" key="7">
    <source>
        <dbReference type="PROSITE" id="PS50119"/>
    </source>
</evidence>
<keyword evidence="9" id="KW-1185">Reference proteome</keyword>
<evidence type="ECO:0000256" key="5">
    <source>
        <dbReference type="SAM" id="Coils"/>
    </source>
</evidence>
<keyword evidence="5" id="KW-0175">Coiled coil</keyword>
<organism evidence="8 9">
    <name type="scientific">Megalops atlanticus</name>
    <name type="common">Tarpon</name>
    <name type="synonym">Clupea gigantea</name>
    <dbReference type="NCBI Taxonomy" id="7932"/>
    <lineage>
        <taxon>Eukaryota</taxon>
        <taxon>Metazoa</taxon>
        <taxon>Chordata</taxon>
        <taxon>Craniata</taxon>
        <taxon>Vertebrata</taxon>
        <taxon>Euteleostomi</taxon>
        <taxon>Actinopterygii</taxon>
        <taxon>Neopterygii</taxon>
        <taxon>Teleostei</taxon>
        <taxon>Elopiformes</taxon>
        <taxon>Megalopidae</taxon>
        <taxon>Megalops</taxon>
    </lineage>
</organism>
<dbReference type="SMART" id="SM00184">
    <property type="entry name" value="RING"/>
    <property type="match status" value="1"/>
</dbReference>
<dbReference type="PROSITE" id="PS50089">
    <property type="entry name" value="ZF_RING_2"/>
    <property type="match status" value="1"/>
</dbReference>
<sequence length="292" mass="33699">MASSPFFLEEDLTCPVCSDIFRDPVILRCSHSFCRDCLQRRWGSKPPECPVCQRKSSAELQRNLALRAVCDRLLKRRQGGPRAAPGQGAFCGFHSEALRFFCSDDDTPICADCLAEAHMDHKLCPLDKAVPQRKEKLKTALTPLQEKLEAFNKAKQTFDQTAEFIKIQTQQTEGQIKEEFEKLHQFLRQEEATRIAALREEEEQKSQMLKERIEKMMRQISCLTNTIRVTEQEMKADDISFLQNYKDSMRRAQYKVIDPEVMSGALIDVAKHLGNLKYRVWENMLGIVLYSE</sequence>
<protein>
    <submittedName>
        <fullName evidence="8">Uncharacterized protein</fullName>
    </submittedName>
</protein>
<dbReference type="Proteomes" id="UP001046870">
    <property type="component" value="Chromosome 2"/>
</dbReference>
<dbReference type="InterPro" id="IPR017907">
    <property type="entry name" value="Znf_RING_CS"/>
</dbReference>
<dbReference type="SMART" id="SM00336">
    <property type="entry name" value="BBOX"/>
    <property type="match status" value="1"/>
</dbReference>
<dbReference type="AlphaFoldDB" id="A0A9D3QDF7"/>
<dbReference type="InterPro" id="IPR001841">
    <property type="entry name" value="Znf_RING"/>
</dbReference>
<gene>
    <name evidence="8" type="ORF">MATL_G00032790</name>
</gene>
<evidence type="ECO:0000256" key="3">
    <source>
        <dbReference type="ARBA" id="ARBA00022833"/>
    </source>
</evidence>
<dbReference type="SUPFAM" id="SSF57845">
    <property type="entry name" value="B-box zinc-binding domain"/>
    <property type="match status" value="1"/>
</dbReference>
<dbReference type="InterPro" id="IPR050143">
    <property type="entry name" value="TRIM/RBCC"/>
</dbReference>
<dbReference type="EMBL" id="JAFDVH010000002">
    <property type="protein sequence ID" value="KAG7488456.1"/>
    <property type="molecule type" value="Genomic_DNA"/>
</dbReference>
<evidence type="ECO:0000313" key="9">
    <source>
        <dbReference type="Proteomes" id="UP001046870"/>
    </source>
</evidence>
<keyword evidence="2 4" id="KW-0863">Zinc-finger</keyword>
<evidence type="ECO:0000259" key="6">
    <source>
        <dbReference type="PROSITE" id="PS50089"/>
    </source>
</evidence>
<dbReference type="Pfam" id="PF00643">
    <property type="entry name" value="zf-B_box"/>
    <property type="match status" value="1"/>
</dbReference>
<dbReference type="Gene3D" id="3.30.40.10">
    <property type="entry name" value="Zinc/RING finger domain, C3HC4 (zinc finger)"/>
    <property type="match status" value="1"/>
</dbReference>
<accession>A0A9D3QDF7</accession>
<keyword evidence="3" id="KW-0862">Zinc</keyword>
<reference evidence="8" key="1">
    <citation type="submission" date="2021-01" db="EMBL/GenBank/DDBJ databases">
        <authorList>
            <person name="Zahm M."/>
            <person name="Roques C."/>
            <person name="Cabau C."/>
            <person name="Klopp C."/>
            <person name="Donnadieu C."/>
            <person name="Jouanno E."/>
            <person name="Lampietro C."/>
            <person name="Louis A."/>
            <person name="Herpin A."/>
            <person name="Echchiki A."/>
            <person name="Berthelot C."/>
            <person name="Parey E."/>
            <person name="Roest-Crollius H."/>
            <person name="Braasch I."/>
            <person name="Postlethwait J."/>
            <person name="Bobe J."/>
            <person name="Montfort J."/>
            <person name="Bouchez O."/>
            <person name="Begum T."/>
            <person name="Mejri S."/>
            <person name="Adams A."/>
            <person name="Chen W.-J."/>
            <person name="Guiguen Y."/>
        </authorList>
    </citation>
    <scope>NUCLEOTIDE SEQUENCE</scope>
    <source>
        <strain evidence="8">YG-15Mar2019-1</strain>
        <tissue evidence="8">Brain</tissue>
    </source>
</reference>
<evidence type="ECO:0000256" key="2">
    <source>
        <dbReference type="ARBA" id="ARBA00022771"/>
    </source>
</evidence>